<dbReference type="Pfam" id="PF00011">
    <property type="entry name" value="HSP20"/>
    <property type="match status" value="1"/>
</dbReference>
<feature type="domain" description="SHSP" evidence="3">
    <location>
        <begin position="1"/>
        <end position="50"/>
    </location>
</feature>
<dbReference type="EMBL" id="JACDQQ010000696">
    <property type="protein sequence ID" value="MBA0084749.1"/>
    <property type="molecule type" value="Genomic_DNA"/>
</dbReference>
<organism evidence="4 5">
    <name type="scientific">Candidatus Acidiferrum panamense</name>
    <dbReference type="NCBI Taxonomy" id="2741543"/>
    <lineage>
        <taxon>Bacteria</taxon>
        <taxon>Pseudomonadati</taxon>
        <taxon>Acidobacteriota</taxon>
        <taxon>Terriglobia</taxon>
        <taxon>Candidatus Acidiferrales</taxon>
        <taxon>Candidatus Acidiferrum</taxon>
    </lineage>
</organism>
<dbReference type="Gene3D" id="2.60.40.790">
    <property type="match status" value="1"/>
</dbReference>
<reference evidence="4" key="1">
    <citation type="submission" date="2020-06" db="EMBL/GenBank/DDBJ databases">
        <title>Legume-microbial interactions unlock mineral nutrients during tropical forest succession.</title>
        <authorList>
            <person name="Epihov D.Z."/>
        </authorList>
    </citation>
    <scope>NUCLEOTIDE SEQUENCE [LARGE SCALE GENOMIC DNA]</scope>
    <source>
        <strain evidence="4">Pan2503</strain>
    </source>
</reference>
<comment type="similarity">
    <text evidence="1 2">Belongs to the small heat shock protein (HSP20) family.</text>
</comment>
<name>A0A7V8SWB1_9BACT</name>
<evidence type="ECO:0000256" key="2">
    <source>
        <dbReference type="RuleBase" id="RU003616"/>
    </source>
</evidence>
<dbReference type="Proteomes" id="UP000567293">
    <property type="component" value="Unassembled WGS sequence"/>
</dbReference>
<sequence>ITYGSFQRSVPLPEGVDKDKLNAEYRNGILEITAPIAAAALPRKVEIKALPSTAAKHANA</sequence>
<dbReference type="AlphaFoldDB" id="A0A7V8SWB1"/>
<evidence type="ECO:0000313" key="5">
    <source>
        <dbReference type="Proteomes" id="UP000567293"/>
    </source>
</evidence>
<feature type="non-terminal residue" evidence="4">
    <location>
        <position position="1"/>
    </location>
</feature>
<dbReference type="InterPro" id="IPR008978">
    <property type="entry name" value="HSP20-like_chaperone"/>
</dbReference>
<dbReference type="InterPro" id="IPR002068">
    <property type="entry name" value="A-crystallin/Hsp20_dom"/>
</dbReference>
<evidence type="ECO:0000313" key="4">
    <source>
        <dbReference type="EMBL" id="MBA0084749.1"/>
    </source>
</evidence>
<keyword evidence="5" id="KW-1185">Reference proteome</keyword>
<comment type="caution">
    <text evidence="4">The sequence shown here is derived from an EMBL/GenBank/DDBJ whole genome shotgun (WGS) entry which is preliminary data.</text>
</comment>
<protein>
    <submittedName>
        <fullName evidence="4">Hsp20/alpha crystallin family protein</fullName>
    </submittedName>
</protein>
<evidence type="ECO:0000259" key="3">
    <source>
        <dbReference type="PROSITE" id="PS01031"/>
    </source>
</evidence>
<accession>A0A7V8SWB1</accession>
<dbReference type="PROSITE" id="PS01031">
    <property type="entry name" value="SHSP"/>
    <property type="match status" value="1"/>
</dbReference>
<evidence type="ECO:0000256" key="1">
    <source>
        <dbReference type="PROSITE-ProRule" id="PRU00285"/>
    </source>
</evidence>
<dbReference type="CDD" id="cd06464">
    <property type="entry name" value="ACD_sHsps-like"/>
    <property type="match status" value="1"/>
</dbReference>
<proteinExistence type="inferred from homology"/>
<dbReference type="SUPFAM" id="SSF49764">
    <property type="entry name" value="HSP20-like chaperones"/>
    <property type="match status" value="1"/>
</dbReference>
<gene>
    <name evidence="4" type="ORF">HRJ53_07130</name>
</gene>